<keyword evidence="3" id="KW-1185">Reference proteome</keyword>
<proteinExistence type="predicted"/>
<gene>
    <name evidence="2" type="ORF">I6N98_02780</name>
</gene>
<feature type="chain" id="PRO_5032432875" description="Acetoacetate decarboxylase (ADC)" evidence="1">
    <location>
        <begin position="20"/>
        <end position="342"/>
    </location>
</feature>
<protein>
    <recommendedName>
        <fullName evidence="4">Acetoacetate decarboxylase (ADC)</fullName>
    </recommendedName>
</protein>
<evidence type="ECO:0008006" key="4">
    <source>
        <dbReference type="Google" id="ProtNLM"/>
    </source>
</evidence>
<evidence type="ECO:0000256" key="1">
    <source>
        <dbReference type="SAM" id="SignalP"/>
    </source>
</evidence>
<dbReference type="Proteomes" id="UP000596063">
    <property type="component" value="Chromosome"/>
</dbReference>
<dbReference type="Gene3D" id="2.40.400.10">
    <property type="entry name" value="Acetoacetate decarboxylase-like"/>
    <property type="match status" value="1"/>
</dbReference>
<accession>A0A7T4R213</accession>
<feature type="signal peptide" evidence="1">
    <location>
        <begin position="1"/>
        <end position="19"/>
    </location>
</feature>
<keyword evidence="1" id="KW-0732">Signal</keyword>
<dbReference type="AlphaFoldDB" id="A0A7T4R213"/>
<evidence type="ECO:0000313" key="3">
    <source>
        <dbReference type="Proteomes" id="UP000596063"/>
    </source>
</evidence>
<dbReference type="InterPro" id="IPR023375">
    <property type="entry name" value="ADC_dom_sf"/>
</dbReference>
<sequence length="342" mass="37556">MAIRALLVVLSFVVQLAYADDEVSRESLLDYEPGAGKTSTVIDIAGHDVPVVTGGLYHRYRSNPPLEVIAQQAPDTDLSWFNTLTKTEVDIGFTSWSPNFYYDNSRISVIYTADLDRLRALMPEAILERVQPLSIWPGRGLIVLTAYAYHHCDNDRYNELAISIVTNKPGSTNLGPLTLAGQALGKDFWGYVLKLPVNTELARVRGVVGYNLPKWLTRIDYKDTGSELRFEIGDGEGGTELVLEGAKLDAVSTEDSVVRNSFTNLGSNGELEFGYADSRQLRHGSSSDSADVSLQLGGGELSEFIQSLKLGKMIRYEYVPEFQSALYAPQPLAALLGEEGGH</sequence>
<evidence type="ECO:0000313" key="2">
    <source>
        <dbReference type="EMBL" id="QQD18807.1"/>
    </source>
</evidence>
<dbReference type="EMBL" id="CP066167">
    <property type="protein sequence ID" value="QQD18807.1"/>
    <property type="molecule type" value="Genomic_DNA"/>
</dbReference>
<organism evidence="2 3">
    <name type="scientific">Spongiibacter nanhainus</name>
    <dbReference type="NCBI Taxonomy" id="2794344"/>
    <lineage>
        <taxon>Bacteria</taxon>
        <taxon>Pseudomonadati</taxon>
        <taxon>Pseudomonadota</taxon>
        <taxon>Gammaproteobacteria</taxon>
        <taxon>Cellvibrionales</taxon>
        <taxon>Spongiibacteraceae</taxon>
        <taxon>Spongiibacter</taxon>
    </lineage>
</organism>
<reference evidence="2 3" key="1">
    <citation type="submission" date="2020-12" db="EMBL/GenBank/DDBJ databases">
        <authorList>
            <person name="Shan Y."/>
        </authorList>
    </citation>
    <scope>NUCLEOTIDE SEQUENCE [LARGE SCALE GENOMIC DNA]</scope>
    <source>
        <strain evidence="3">csc3.9</strain>
    </source>
</reference>
<dbReference type="RefSeq" id="WP_198570296.1">
    <property type="nucleotide sequence ID" value="NZ_CP066167.1"/>
</dbReference>
<name>A0A7T4R213_9GAMM</name>
<dbReference type="SUPFAM" id="SSF160104">
    <property type="entry name" value="Acetoacetate decarboxylase-like"/>
    <property type="match status" value="1"/>
</dbReference>
<dbReference type="KEGG" id="snan:I6N98_02780"/>